<accession>A0A063YKM2</accession>
<comment type="caution">
    <text evidence="1">The sequence shown here is derived from an EMBL/GenBank/DDBJ whole genome shotgun (WGS) entry which is preliminary data.</text>
</comment>
<name>A0A063YKM2_9BACT</name>
<gene>
    <name evidence="1" type="ORF">JN03_0306</name>
</gene>
<dbReference type="AlphaFoldDB" id="A0A063YKM2"/>
<dbReference type="EMBL" id="SOCH01000003">
    <property type="protein sequence ID" value="TDU97790.1"/>
    <property type="molecule type" value="Genomic_DNA"/>
</dbReference>
<proteinExistence type="predicted"/>
<protein>
    <submittedName>
        <fullName evidence="1">Uncharacterized protein</fullName>
    </submittedName>
</protein>
<organism evidence="1 2">
    <name type="scientific">Metamycoplasma hyosynoviae</name>
    <dbReference type="NCBI Taxonomy" id="29559"/>
    <lineage>
        <taxon>Bacteria</taxon>
        <taxon>Bacillati</taxon>
        <taxon>Mycoplasmatota</taxon>
        <taxon>Mycoplasmoidales</taxon>
        <taxon>Metamycoplasmataceae</taxon>
        <taxon>Metamycoplasma</taxon>
    </lineage>
</organism>
<dbReference type="RefSeq" id="WP_036457848.1">
    <property type="nucleotide sequence ID" value="NZ_JAQRAV010000040.1"/>
</dbReference>
<evidence type="ECO:0000313" key="2">
    <source>
        <dbReference type="Proteomes" id="UP000294882"/>
    </source>
</evidence>
<sequence length="186" mass="21260">MKKFIENLASLFNLKVDEVKEKLNITDDTDSKALAKKLGVYSLYLEKEDHSNYLNSKLANKEELISNQTKELTNNKEVIALQKTELENLAKEKEHLENIKNKLNNSVKAEWLKLGIKRPFEKENIDIYSLDYSNLSKSIIDYAKNEGLAIQSPNYDDLLPANSKSISIEDEDDDNQLIIVNGAIKK</sequence>
<dbReference type="Proteomes" id="UP000294882">
    <property type="component" value="Unassembled WGS sequence"/>
</dbReference>
<evidence type="ECO:0000313" key="1">
    <source>
        <dbReference type="EMBL" id="TDU97790.1"/>
    </source>
</evidence>
<reference evidence="1 2" key="1">
    <citation type="submission" date="2019-03" db="EMBL/GenBank/DDBJ databases">
        <title>Genomic Encyclopedia of Archaeal and Bacterial Type Strains, Phase II (KMG-II): from individual species to whole genera.</title>
        <authorList>
            <person name="Goeker M."/>
        </authorList>
    </citation>
    <scope>NUCLEOTIDE SEQUENCE [LARGE SCALE GENOMIC DNA]</scope>
    <source>
        <strain evidence="1 2">ATCC 25591</strain>
    </source>
</reference>